<name>A0A2L0FA25_SORCE</name>
<dbReference type="Gene3D" id="3.30.370.10">
    <property type="entry name" value="Barstar-like"/>
    <property type="match status" value="1"/>
</dbReference>
<gene>
    <name evidence="1" type="ORF">SOCE26_099690</name>
</gene>
<accession>A0A2L0FA25</accession>
<dbReference type="EMBL" id="CP012673">
    <property type="protein sequence ID" value="AUX48435.1"/>
    <property type="molecule type" value="Genomic_DNA"/>
</dbReference>
<dbReference type="SUPFAM" id="SSF52038">
    <property type="entry name" value="Barstar-related"/>
    <property type="match status" value="1"/>
</dbReference>
<protein>
    <submittedName>
        <fullName evidence="1">Uncharacterized protein</fullName>
    </submittedName>
</protein>
<dbReference type="InterPro" id="IPR035905">
    <property type="entry name" value="Barstar-like_sf"/>
</dbReference>
<dbReference type="Proteomes" id="UP000238348">
    <property type="component" value="Chromosome"/>
</dbReference>
<evidence type="ECO:0000313" key="1">
    <source>
        <dbReference type="EMBL" id="AUX48435.1"/>
    </source>
</evidence>
<dbReference type="AlphaFoldDB" id="A0A2L0FA25"/>
<proteinExistence type="predicted"/>
<organism evidence="1 2">
    <name type="scientific">Sorangium cellulosum</name>
    <name type="common">Polyangium cellulosum</name>
    <dbReference type="NCBI Taxonomy" id="56"/>
    <lineage>
        <taxon>Bacteria</taxon>
        <taxon>Pseudomonadati</taxon>
        <taxon>Myxococcota</taxon>
        <taxon>Polyangia</taxon>
        <taxon>Polyangiales</taxon>
        <taxon>Polyangiaceae</taxon>
        <taxon>Sorangium</taxon>
    </lineage>
</organism>
<dbReference type="RefSeq" id="WP_104986298.1">
    <property type="nucleotide sequence ID" value="NZ_CP012673.1"/>
</dbReference>
<evidence type="ECO:0000313" key="2">
    <source>
        <dbReference type="Proteomes" id="UP000238348"/>
    </source>
</evidence>
<reference evidence="1 2" key="1">
    <citation type="submission" date="2015-09" db="EMBL/GenBank/DDBJ databases">
        <title>Sorangium comparison.</title>
        <authorList>
            <person name="Zaburannyi N."/>
            <person name="Bunk B."/>
            <person name="Overmann J."/>
            <person name="Mueller R."/>
        </authorList>
    </citation>
    <scope>NUCLEOTIDE SEQUENCE [LARGE SCALE GENOMIC DNA]</scope>
    <source>
        <strain evidence="1 2">So ce26</strain>
    </source>
</reference>
<dbReference type="OrthoDB" id="8859549at2"/>
<sequence>MDSNSANFEGLWRQLSRMERVGWLTAAYVRWFACASLWPTRPSGEVIELDGRWIDGLESFFCAIGEAVNGAAGYFGKSLNGLADCAAGGFGIIPPWTLRWHYSKLARDALGYEETLRYEREQYDAEEFPDEEARLAAKQRLDDLLARRGPTLFDTIVSILQERGVVVELL</sequence>